<sequence length="151" mass="16460">MDHLSEIISKCFHDSEIAKLFSCKKTKTAALIYNVLTPNIEAEMLADLKSFENIKTRSPMFSLVIDETTDVTATSTLAVVTKFYSEKTLQVKTKFLTLVDLKGSSAQALFDALSDALNNANLNIKDAIGFGADTTNVMFGEQGGMLALLPK</sequence>
<organism evidence="1 2">
    <name type="scientific">Leptosia nina</name>
    <dbReference type="NCBI Taxonomy" id="320188"/>
    <lineage>
        <taxon>Eukaryota</taxon>
        <taxon>Metazoa</taxon>
        <taxon>Ecdysozoa</taxon>
        <taxon>Arthropoda</taxon>
        <taxon>Hexapoda</taxon>
        <taxon>Insecta</taxon>
        <taxon>Pterygota</taxon>
        <taxon>Neoptera</taxon>
        <taxon>Endopterygota</taxon>
        <taxon>Lepidoptera</taxon>
        <taxon>Glossata</taxon>
        <taxon>Ditrysia</taxon>
        <taxon>Papilionoidea</taxon>
        <taxon>Pieridae</taxon>
        <taxon>Pierinae</taxon>
        <taxon>Leptosia</taxon>
    </lineage>
</organism>
<protein>
    <recommendedName>
        <fullName evidence="3">DUF4371 domain-containing protein</fullName>
    </recommendedName>
</protein>
<dbReference type="PANTHER" id="PTHR37162:SF1">
    <property type="entry name" value="BED-TYPE DOMAIN-CONTAINING PROTEIN"/>
    <property type="match status" value="1"/>
</dbReference>
<gene>
    <name evidence="1" type="ORF">LNINA_LOCUS12176</name>
</gene>
<evidence type="ECO:0000313" key="2">
    <source>
        <dbReference type="Proteomes" id="UP001497472"/>
    </source>
</evidence>
<evidence type="ECO:0008006" key="3">
    <source>
        <dbReference type="Google" id="ProtNLM"/>
    </source>
</evidence>
<keyword evidence="2" id="KW-1185">Reference proteome</keyword>
<dbReference type="Proteomes" id="UP001497472">
    <property type="component" value="Unassembled WGS sequence"/>
</dbReference>
<proteinExistence type="predicted"/>
<dbReference type="PANTHER" id="PTHR37162">
    <property type="entry name" value="HAT FAMILY DIMERISATION DOMAINCONTAINING PROTEIN-RELATED"/>
    <property type="match status" value="1"/>
</dbReference>
<reference evidence="1 2" key="1">
    <citation type="submission" date="2023-11" db="EMBL/GenBank/DDBJ databases">
        <authorList>
            <person name="Okamura Y."/>
        </authorList>
    </citation>
    <scope>NUCLEOTIDE SEQUENCE [LARGE SCALE GENOMIC DNA]</scope>
</reference>
<evidence type="ECO:0000313" key="1">
    <source>
        <dbReference type="EMBL" id="CAK1553162.1"/>
    </source>
</evidence>
<name>A0AAV1JUH1_9NEOP</name>
<dbReference type="EMBL" id="CAVLEF010000215">
    <property type="protein sequence ID" value="CAK1553162.1"/>
    <property type="molecule type" value="Genomic_DNA"/>
</dbReference>
<dbReference type="AlphaFoldDB" id="A0AAV1JUH1"/>
<comment type="caution">
    <text evidence="1">The sequence shown here is derived from an EMBL/GenBank/DDBJ whole genome shotgun (WGS) entry which is preliminary data.</text>
</comment>
<accession>A0AAV1JUH1</accession>